<dbReference type="SUPFAM" id="SSF81321">
    <property type="entry name" value="Family A G protein-coupled receptor-like"/>
    <property type="match status" value="2"/>
</dbReference>
<evidence type="ECO:0000256" key="10">
    <source>
        <dbReference type="SAM" id="MobiDB-lite"/>
    </source>
</evidence>
<evidence type="ECO:0000256" key="5">
    <source>
        <dbReference type="ARBA" id="ARBA00023040"/>
    </source>
</evidence>
<organism evidence="13 14">
    <name type="scientific">Paragonimus westermani</name>
    <dbReference type="NCBI Taxonomy" id="34504"/>
    <lineage>
        <taxon>Eukaryota</taxon>
        <taxon>Metazoa</taxon>
        <taxon>Spiralia</taxon>
        <taxon>Lophotrochozoa</taxon>
        <taxon>Platyhelminthes</taxon>
        <taxon>Trematoda</taxon>
        <taxon>Digenea</taxon>
        <taxon>Plagiorchiida</taxon>
        <taxon>Troglotremata</taxon>
        <taxon>Troglotrematidae</taxon>
        <taxon>Paragonimus</taxon>
    </lineage>
</organism>
<keyword evidence="14" id="KW-1185">Reference proteome</keyword>
<dbReference type="Proteomes" id="UP000699462">
    <property type="component" value="Unassembled WGS sequence"/>
</dbReference>
<dbReference type="GO" id="GO:0016907">
    <property type="term" value="F:G protein-coupled acetylcholine receptor activity"/>
    <property type="evidence" value="ECO:0007669"/>
    <property type="project" value="TreeGrafter"/>
</dbReference>
<keyword evidence="4 11" id="KW-1133">Transmembrane helix</keyword>
<protein>
    <recommendedName>
        <fullName evidence="12">G-protein coupled receptors family 1 profile domain-containing protein</fullName>
    </recommendedName>
</protein>
<keyword evidence="7 9" id="KW-0675">Receptor</keyword>
<feature type="transmembrane region" description="Helical" evidence="11">
    <location>
        <begin position="120"/>
        <end position="141"/>
    </location>
</feature>
<proteinExistence type="inferred from homology"/>
<feature type="domain" description="G-protein coupled receptors family 1 profile" evidence="12">
    <location>
        <begin position="171"/>
        <end position="980"/>
    </location>
</feature>
<dbReference type="PANTHER" id="PTHR24247:SF191">
    <property type="entry name" value="MUSCARINIC ACETYLCHOLINE RECEPTOR, B-TYPE, ISOFORM A"/>
    <property type="match status" value="1"/>
</dbReference>
<reference evidence="13 14" key="1">
    <citation type="submission" date="2019-07" db="EMBL/GenBank/DDBJ databases">
        <title>Annotation for the trematode Paragonimus westermani.</title>
        <authorList>
            <person name="Choi Y.-J."/>
        </authorList>
    </citation>
    <scope>NUCLEOTIDE SEQUENCE [LARGE SCALE GENOMIC DNA]</scope>
    <source>
        <strain evidence="13">180907_Pwestermani</strain>
    </source>
</reference>
<evidence type="ECO:0000256" key="11">
    <source>
        <dbReference type="SAM" id="Phobius"/>
    </source>
</evidence>
<feature type="transmembrane region" description="Helical" evidence="11">
    <location>
        <begin position="316"/>
        <end position="341"/>
    </location>
</feature>
<keyword evidence="5 9" id="KW-0297">G-protein coupled receptor</keyword>
<comment type="similarity">
    <text evidence="9">Belongs to the G-protein coupled receptor 1 family.</text>
</comment>
<dbReference type="GO" id="GO:0004993">
    <property type="term" value="F:G protein-coupled serotonin receptor activity"/>
    <property type="evidence" value="ECO:0007669"/>
    <property type="project" value="TreeGrafter"/>
</dbReference>
<keyword evidence="6 11" id="KW-0472">Membrane</keyword>
<evidence type="ECO:0000256" key="9">
    <source>
        <dbReference type="RuleBase" id="RU000688"/>
    </source>
</evidence>
<feature type="compositionally biased region" description="Polar residues" evidence="10">
    <location>
        <begin position="387"/>
        <end position="411"/>
    </location>
</feature>
<feature type="transmembrane region" description="Helical" evidence="11">
    <location>
        <begin position="191"/>
        <end position="217"/>
    </location>
</feature>
<gene>
    <name evidence="13" type="ORF">P879_02059</name>
</gene>
<dbReference type="PANTHER" id="PTHR24247">
    <property type="entry name" value="5-HYDROXYTRYPTAMINE RECEPTOR"/>
    <property type="match status" value="1"/>
</dbReference>
<dbReference type="InterPro" id="IPR000276">
    <property type="entry name" value="GPCR_Rhodpsn"/>
</dbReference>
<evidence type="ECO:0000256" key="1">
    <source>
        <dbReference type="ARBA" id="ARBA00004651"/>
    </source>
</evidence>
<dbReference type="Gene3D" id="1.20.1070.10">
    <property type="entry name" value="Rhodopsin 7-helix transmembrane proteins"/>
    <property type="match status" value="2"/>
</dbReference>
<evidence type="ECO:0000256" key="8">
    <source>
        <dbReference type="ARBA" id="ARBA00023224"/>
    </source>
</evidence>
<evidence type="ECO:0000256" key="7">
    <source>
        <dbReference type="ARBA" id="ARBA00023170"/>
    </source>
</evidence>
<feature type="transmembrane region" description="Helical" evidence="11">
    <location>
        <begin position="153"/>
        <end position="179"/>
    </location>
</feature>
<evidence type="ECO:0000256" key="6">
    <source>
        <dbReference type="ARBA" id="ARBA00023136"/>
    </source>
</evidence>
<evidence type="ECO:0000256" key="3">
    <source>
        <dbReference type="ARBA" id="ARBA00022692"/>
    </source>
</evidence>
<evidence type="ECO:0000259" key="12">
    <source>
        <dbReference type="PROSITE" id="PS50262"/>
    </source>
</evidence>
<evidence type="ECO:0000256" key="2">
    <source>
        <dbReference type="ARBA" id="ARBA00022475"/>
    </source>
</evidence>
<dbReference type="Pfam" id="PF00001">
    <property type="entry name" value="7tm_1"/>
    <property type="match status" value="2"/>
</dbReference>
<dbReference type="SMART" id="SM01381">
    <property type="entry name" value="7TM_GPCR_Srsx"/>
    <property type="match status" value="1"/>
</dbReference>
<feature type="region of interest" description="Disordered" evidence="10">
    <location>
        <begin position="637"/>
        <end position="657"/>
    </location>
</feature>
<evidence type="ECO:0000313" key="13">
    <source>
        <dbReference type="EMBL" id="KAF8570893.1"/>
    </source>
</evidence>
<name>A0A8T0DT09_9TREM</name>
<dbReference type="AlphaFoldDB" id="A0A8T0DT09"/>
<sequence>MSLLQHLVLCSTKQPHLQESSGFSNAKYSTIHDVSNLPVDISQTYLHWSKWQYERVMDQIRNRTEIAKLTTNKSSGDRHQFMQITTNQAGVSDRLEKFAHNTTKQPPISHTKRMVFTRNASAYGIGSTVSTILVNSSYVLQPNTTSIKYSTEIITILYLLTEVASFITVSGNVLVLVSFIVERALRTATNYFIASLAVTDLLIGIFSMNLYTYYVIFDHWPLGRLACDLWLLLDYTACLTSQYTVLIITIDRFFSVRIPAKYRNWRTDRKVGIMVAITWIIPLSMFTLCIIVWPYFPTSTSPRGLEECYAEFSYDPVFNTIFILCYFWLTLFVMIGLYVGIYKVAEDLQKRSDEKRNRVSGLITNTKLAAPSTKLSGLSGSKAAVLQQKQNQSTLPHSSSSMVGANESSGFDSDEEQRKQLEGSRRVKELVNQKHSDKSKLPMKPADTLSVPMKTPQKQSALNANNYMLGDSLKKIKEVSMLQTSESKIEVSKNSTCRKLDCVPNGLLKPGGMNNKAVCSVSSERATSKAQCPLHGKASSLKGYELSEGTKNSPASVTLKISSPVLSDDDSGFEVNGLNEYFPRYTYPPPSPALCICSDLEEEENSELTVFTSTPIENPASSGSKISQINMISSKNNNTCSESVSTKAGYQPPEKPLQKESTIVAVVPHQSDPDYHSRVMEAFRRRMAANNLPISESQDSGYAASQHLSVSRPSVQPVRQTVSHTEALNVKAQPSTSDEYSGTDFMSAIIEKEKSNGLGSSLLTYKSIQPVGEQDGTSPIWKPQPYSELDSFSIAYSIHGGVCYSHSEMMQCVESQQECLICAGQQDSDTNQTSSSYAEYEGASLVERRCCCYSAGLHEERRKSFLESRKSKISRLSLTCLKLDKKKLLTLVQLKEKLFTRRDKATVERGRRENRARKALRTITIILGAFVLCWTPYHVLSVVKGICDDQNIRYSCIDDRLFSVAYWLCYMNSPINPFCYALANAQFKKTFIRILHGDLRRT</sequence>
<comment type="subcellular location">
    <subcellularLocation>
        <location evidence="1">Cell membrane</location>
        <topology evidence="1">Multi-pass membrane protein</topology>
    </subcellularLocation>
</comment>
<feature type="compositionally biased region" description="Basic and acidic residues" evidence="10">
    <location>
        <begin position="416"/>
        <end position="440"/>
    </location>
</feature>
<dbReference type="EMBL" id="JTDF01000841">
    <property type="protein sequence ID" value="KAF8570893.1"/>
    <property type="molecule type" value="Genomic_DNA"/>
</dbReference>
<comment type="caution">
    <text evidence="13">The sequence shown here is derived from an EMBL/GenBank/DDBJ whole genome shotgun (WGS) entry which is preliminary data.</text>
</comment>
<feature type="transmembrane region" description="Helical" evidence="11">
    <location>
        <begin position="919"/>
        <end position="937"/>
    </location>
</feature>
<keyword evidence="2" id="KW-1003">Cell membrane</keyword>
<dbReference type="PROSITE" id="PS50262">
    <property type="entry name" value="G_PROTEIN_RECEP_F1_2"/>
    <property type="match status" value="1"/>
</dbReference>
<dbReference type="GO" id="GO:0007187">
    <property type="term" value="P:G protein-coupled receptor signaling pathway, coupled to cyclic nucleotide second messenger"/>
    <property type="evidence" value="ECO:0007669"/>
    <property type="project" value="TreeGrafter"/>
</dbReference>
<dbReference type="InterPro" id="IPR017452">
    <property type="entry name" value="GPCR_Rhodpsn_7TM"/>
</dbReference>
<evidence type="ECO:0000256" key="4">
    <source>
        <dbReference type="ARBA" id="ARBA00022989"/>
    </source>
</evidence>
<dbReference type="GO" id="GO:0030425">
    <property type="term" value="C:dendrite"/>
    <property type="evidence" value="ECO:0007669"/>
    <property type="project" value="TreeGrafter"/>
</dbReference>
<feature type="region of interest" description="Disordered" evidence="10">
    <location>
        <begin position="386"/>
        <end position="454"/>
    </location>
</feature>
<dbReference type="GO" id="GO:0007197">
    <property type="term" value="P:adenylate cyclase-inhibiting G protein-coupled acetylcholine receptor signaling pathway"/>
    <property type="evidence" value="ECO:0007669"/>
    <property type="project" value="TreeGrafter"/>
</dbReference>
<feature type="compositionally biased region" description="Polar residues" evidence="10">
    <location>
        <begin position="637"/>
        <end position="648"/>
    </location>
</feature>
<keyword evidence="8 9" id="KW-0807">Transducer</keyword>
<keyword evidence="3 9" id="KW-0812">Transmembrane</keyword>
<evidence type="ECO:0000313" key="14">
    <source>
        <dbReference type="Proteomes" id="UP000699462"/>
    </source>
</evidence>
<dbReference type="OrthoDB" id="10071887at2759"/>
<accession>A0A8T0DT09</accession>
<feature type="transmembrane region" description="Helical" evidence="11">
    <location>
        <begin position="271"/>
        <end position="296"/>
    </location>
</feature>
<dbReference type="GO" id="GO:0005886">
    <property type="term" value="C:plasma membrane"/>
    <property type="evidence" value="ECO:0007669"/>
    <property type="project" value="UniProtKB-SubCell"/>
</dbReference>
<feature type="transmembrane region" description="Helical" evidence="11">
    <location>
        <begin position="229"/>
        <end position="250"/>
    </location>
</feature>
<dbReference type="PRINTS" id="PR00237">
    <property type="entry name" value="GPCRRHODOPSN"/>
</dbReference>
<dbReference type="GO" id="GO:0045202">
    <property type="term" value="C:synapse"/>
    <property type="evidence" value="ECO:0007669"/>
    <property type="project" value="TreeGrafter"/>
</dbReference>
<dbReference type="PROSITE" id="PS00237">
    <property type="entry name" value="G_PROTEIN_RECEP_F1_1"/>
    <property type="match status" value="1"/>
</dbReference>